<dbReference type="Gene3D" id="1.10.1760.20">
    <property type="match status" value="1"/>
</dbReference>
<evidence type="ECO:0000256" key="5">
    <source>
        <dbReference type="ARBA" id="ARBA00022989"/>
    </source>
</evidence>
<evidence type="ECO:0000256" key="6">
    <source>
        <dbReference type="ARBA" id="ARBA00023136"/>
    </source>
</evidence>
<feature type="transmembrane region" description="Helical" evidence="7">
    <location>
        <begin position="12"/>
        <end position="32"/>
    </location>
</feature>
<keyword evidence="2" id="KW-0813">Transport</keyword>
<proteinExistence type="predicted"/>
<evidence type="ECO:0000256" key="2">
    <source>
        <dbReference type="ARBA" id="ARBA00022448"/>
    </source>
</evidence>
<dbReference type="NCBIfam" id="NF004902">
    <property type="entry name" value="PRK06265.1-1"/>
    <property type="match status" value="1"/>
</dbReference>
<accession>A0A2L1C824</accession>
<dbReference type="GO" id="GO:0000041">
    <property type="term" value="P:transition metal ion transport"/>
    <property type="evidence" value="ECO:0007669"/>
    <property type="project" value="InterPro"/>
</dbReference>
<dbReference type="PANTHER" id="PTHR34229">
    <property type="entry name" value="METAL TRANSPORT PROTEIN HI_1621-RELATED"/>
    <property type="match status" value="1"/>
</dbReference>
<dbReference type="Proteomes" id="UP000239462">
    <property type="component" value="Chromosome"/>
</dbReference>
<dbReference type="AlphaFoldDB" id="A0A2L1C824"/>
<dbReference type="Pfam" id="PF01891">
    <property type="entry name" value="CbiM"/>
    <property type="match status" value="1"/>
</dbReference>
<feature type="transmembrane region" description="Helical" evidence="7">
    <location>
        <begin position="108"/>
        <end position="130"/>
    </location>
</feature>
<dbReference type="InterPro" id="IPR002751">
    <property type="entry name" value="CbiM/NikMN"/>
</dbReference>
<feature type="transmembrane region" description="Helical" evidence="7">
    <location>
        <begin position="142"/>
        <end position="165"/>
    </location>
</feature>
<protein>
    <submittedName>
        <fullName evidence="8">Fused nickel transport protein NikMN</fullName>
    </submittedName>
</protein>
<dbReference type="GO" id="GO:0005886">
    <property type="term" value="C:plasma membrane"/>
    <property type="evidence" value="ECO:0007669"/>
    <property type="project" value="UniProtKB-SubCell"/>
</dbReference>
<evidence type="ECO:0000313" key="9">
    <source>
        <dbReference type="Proteomes" id="UP000239462"/>
    </source>
</evidence>
<keyword evidence="4 7" id="KW-0812">Transmembrane</keyword>
<comment type="subcellular location">
    <subcellularLocation>
        <location evidence="1">Cell membrane</location>
        <topology evidence="1">Multi-pass membrane protein</topology>
    </subcellularLocation>
</comment>
<keyword evidence="6 7" id="KW-0472">Membrane</keyword>
<feature type="transmembrane region" description="Helical" evidence="7">
    <location>
        <begin position="44"/>
        <end position="64"/>
    </location>
</feature>
<keyword evidence="5 7" id="KW-1133">Transmembrane helix</keyword>
<dbReference type="KEGG" id="mmad:MMJJ_01030"/>
<evidence type="ECO:0000256" key="1">
    <source>
        <dbReference type="ARBA" id="ARBA00004651"/>
    </source>
</evidence>
<feature type="transmembrane region" description="Helical" evidence="7">
    <location>
        <begin position="177"/>
        <end position="200"/>
    </location>
</feature>
<name>A0A2L1C824_METMI</name>
<feature type="transmembrane region" description="Helical" evidence="7">
    <location>
        <begin position="76"/>
        <end position="102"/>
    </location>
</feature>
<keyword evidence="3" id="KW-1003">Cell membrane</keyword>
<evidence type="ECO:0000256" key="3">
    <source>
        <dbReference type="ARBA" id="ARBA00022475"/>
    </source>
</evidence>
<organism evidence="8 9">
    <name type="scientific">Methanococcus maripaludis</name>
    <name type="common">Methanococcus deltae</name>
    <dbReference type="NCBI Taxonomy" id="39152"/>
    <lineage>
        <taxon>Archaea</taxon>
        <taxon>Methanobacteriati</taxon>
        <taxon>Methanobacteriota</taxon>
        <taxon>Methanomada group</taxon>
        <taxon>Methanococci</taxon>
        <taxon>Methanococcales</taxon>
        <taxon>Methanococcaceae</taxon>
        <taxon>Methanococcus</taxon>
    </lineage>
</organism>
<gene>
    <name evidence="8" type="primary">nikMN</name>
    <name evidence="8" type="ORF">MMJJ_01030</name>
</gene>
<evidence type="ECO:0000313" key="8">
    <source>
        <dbReference type="EMBL" id="AVB75522.1"/>
    </source>
</evidence>
<evidence type="ECO:0000256" key="4">
    <source>
        <dbReference type="ARBA" id="ARBA00022692"/>
    </source>
</evidence>
<reference evidence="9" key="1">
    <citation type="journal article" date="2018" name="Genome Announc.">
        <title>Complete Genome Sequence of the Methanococcus maripaludis Type Strain JJ (DSM 2067), a Model for Selenoprotein Synthesis in Archaea.</title>
        <authorList>
            <person name="Poehlein A."/>
            <person name="Heym D."/>
            <person name="Quitzke V."/>
            <person name="Fersch J."/>
            <person name="Daniel R."/>
            <person name="Rother M."/>
        </authorList>
    </citation>
    <scope>NUCLEOTIDE SEQUENCE [LARGE SCALE GENOMIC DNA]</scope>
    <source>
        <strain evidence="9">DSM 2067</strain>
    </source>
</reference>
<dbReference type="EMBL" id="CP026606">
    <property type="protein sequence ID" value="AVB75522.1"/>
    <property type="molecule type" value="Genomic_DNA"/>
</dbReference>
<sequence>MGEAMHIPDGFIPLWESGIFWVISLIFLSMSLRWASKEMNEKTVPLFTALAAGIFAIQAMNMPIPWGTSGHMVGAALTAIVFDSPWAAVLMLALVLIVQGLFFADGGLIVMGANIFNMGVVGGFVGYYVFKSLKKTNFHAAVFTAGWSATFIAALACAAELAIAGTFPIDLGIQFMGLYHAVIGIIEGLITAVVVGYLASARPDLVKSVKKVVSNE</sequence>
<dbReference type="PANTHER" id="PTHR34229:SF1">
    <property type="entry name" value="METAL TRANSPORT PROTEIN HI_1621-RELATED"/>
    <property type="match status" value="1"/>
</dbReference>
<evidence type="ECO:0000256" key="7">
    <source>
        <dbReference type="SAM" id="Phobius"/>
    </source>
</evidence>